<dbReference type="Gene3D" id="3.20.70.20">
    <property type="match status" value="1"/>
</dbReference>
<feature type="domain" description="ATP-cone" evidence="13">
    <location>
        <begin position="5"/>
        <end position="95"/>
    </location>
</feature>
<dbReference type="NCBIfam" id="NF006578">
    <property type="entry name" value="PRK09103.1"/>
    <property type="match status" value="1"/>
</dbReference>
<evidence type="ECO:0000256" key="3">
    <source>
        <dbReference type="ARBA" id="ARBA00022533"/>
    </source>
</evidence>
<keyword evidence="3" id="KW-0021">Allosteric enzyme</keyword>
<comment type="similarity">
    <text evidence="1 12">Belongs to the ribonucleoside diphosphate reductase large chain family.</text>
</comment>
<evidence type="ECO:0000256" key="10">
    <source>
        <dbReference type="ARBA" id="ARBA00047754"/>
    </source>
</evidence>
<evidence type="ECO:0000256" key="4">
    <source>
        <dbReference type="ARBA" id="ARBA00022741"/>
    </source>
</evidence>
<accession>A0AAU6W5Q7</accession>
<dbReference type="Pfam" id="PF02867">
    <property type="entry name" value="Ribonuc_red_lgC"/>
    <property type="match status" value="1"/>
</dbReference>
<dbReference type="GO" id="GO:0004748">
    <property type="term" value="F:ribonucleoside-diphosphate reductase activity, thioredoxin disulfide as acceptor"/>
    <property type="evidence" value="ECO:0007669"/>
    <property type="project" value="UniProtKB-EC"/>
</dbReference>
<dbReference type="InterPro" id="IPR039718">
    <property type="entry name" value="Rrm1"/>
</dbReference>
<gene>
    <name evidence="14" type="primary">nrdA</name>
    <name evidence="14" type="ORF">RJT31_00905</name>
</gene>
<dbReference type="GO" id="GO:0005971">
    <property type="term" value="C:ribonucleoside-diphosphate reductase complex"/>
    <property type="evidence" value="ECO:0007669"/>
    <property type="project" value="TreeGrafter"/>
</dbReference>
<organism evidence="14">
    <name type="scientific">Buchnera aphidicola</name>
    <name type="common">Aphis aurantii</name>
    <dbReference type="NCBI Taxonomy" id="1470492"/>
    <lineage>
        <taxon>Bacteria</taxon>
        <taxon>Pseudomonadati</taxon>
        <taxon>Pseudomonadota</taxon>
        <taxon>Gammaproteobacteria</taxon>
        <taxon>Enterobacterales</taxon>
        <taxon>Erwiniaceae</taxon>
        <taxon>Buchnera</taxon>
    </lineage>
</organism>
<keyword evidence="4 11" id="KW-0547">Nucleotide-binding</keyword>
<dbReference type="EC" id="1.17.4.1" evidence="12"/>
<evidence type="ECO:0000313" key="14">
    <source>
        <dbReference type="EMBL" id="XAJ81034.1"/>
    </source>
</evidence>
<evidence type="ECO:0000256" key="7">
    <source>
        <dbReference type="ARBA" id="ARBA00023116"/>
    </source>
</evidence>
<dbReference type="Gene3D" id="1.10.1650.20">
    <property type="match status" value="1"/>
</dbReference>
<dbReference type="AlphaFoldDB" id="A0AAU6W5Q7"/>
<dbReference type="PANTHER" id="PTHR11573:SF6">
    <property type="entry name" value="RIBONUCLEOSIDE-DIPHOSPHATE REDUCTASE LARGE SUBUNIT"/>
    <property type="match status" value="1"/>
</dbReference>
<dbReference type="InterPro" id="IPR005144">
    <property type="entry name" value="ATP-cone_dom"/>
</dbReference>
<dbReference type="InterPro" id="IPR008926">
    <property type="entry name" value="RNR_R1-su_N"/>
</dbReference>
<evidence type="ECO:0000256" key="12">
    <source>
        <dbReference type="RuleBase" id="RU003410"/>
    </source>
</evidence>
<evidence type="ECO:0000256" key="2">
    <source>
        <dbReference type="ARBA" id="ARBA00011209"/>
    </source>
</evidence>
<comment type="catalytic activity">
    <reaction evidence="10 12">
        <text>a 2'-deoxyribonucleoside 5'-diphosphate + [thioredoxin]-disulfide + H2O = a ribonucleoside 5'-diphosphate + [thioredoxin]-dithiol</text>
        <dbReference type="Rhea" id="RHEA:23252"/>
        <dbReference type="Rhea" id="RHEA-COMP:10698"/>
        <dbReference type="Rhea" id="RHEA-COMP:10700"/>
        <dbReference type="ChEBI" id="CHEBI:15377"/>
        <dbReference type="ChEBI" id="CHEBI:29950"/>
        <dbReference type="ChEBI" id="CHEBI:50058"/>
        <dbReference type="ChEBI" id="CHEBI:57930"/>
        <dbReference type="ChEBI" id="CHEBI:73316"/>
        <dbReference type="EC" id="1.17.4.1"/>
    </reaction>
</comment>
<dbReference type="FunFam" id="1.10.1650.20:FF:000001">
    <property type="entry name" value="Ribonucleoside-diphosphate reductase"/>
    <property type="match status" value="1"/>
</dbReference>
<keyword evidence="5 11" id="KW-0067">ATP-binding</keyword>
<comment type="subunit">
    <text evidence="2">Tetramer of two alpha and two beta subunits.</text>
</comment>
<evidence type="ECO:0000256" key="5">
    <source>
        <dbReference type="ARBA" id="ARBA00022840"/>
    </source>
</evidence>
<dbReference type="GO" id="GO:0005524">
    <property type="term" value="F:ATP binding"/>
    <property type="evidence" value="ECO:0007669"/>
    <property type="project" value="UniProtKB-UniRule"/>
</dbReference>
<dbReference type="PRINTS" id="PR01183">
    <property type="entry name" value="RIBORDTASEM1"/>
</dbReference>
<sequence>MKNSLFVTKRNGKKEKINLDKIHKVLNWAAQGLEDISVSQVELRSRIQFYNNITTINIHETIIKAAADLISQDTPDYQYMAARLAIFHLRKKAYNQFKPPTLYKHVKNLVNLGKYDKSLLEDYSFEEYLIMDSFIDHWRDMNFSYAAVKQLEGKYLLQNRITGKIYESAQFLYVLISACLFSKYPKKNRMSYIQRFYNAISTFKISLPTPIMSGVRTPTRQFSSCVLIECADNLDSINATTSCIIKYVSQRAGIGVNAGQIRALGSPIRNGEAFHTGCIPFYKHFQSAVKSCSQGGVRGGAATIFYPIWHLEIESLLILKNNRGIEENRVRHLDYAVQINKLMYQRMLIGENITLFSPSDVPELYEAFFSNQKKFKEIYIQYEKNKNIRKKVIKAIDLFSLIMQERTSTGRIYIQNVDHCNSHSPFNSKLAPIKQSNLCLEITLPTKPLNNICDKNGEVALCTLSALNLGVIQNLEELEELSILSVRALDEILEYQNYPILSAKNSSILRRSLGIGVINFAYYLAKNKVRYSDGSAKNLTHKTFEAIQYYLLKASCALAKEKGSCMLFYETNYYLGKLPIDTYKKDVDKICDEPLNLNWNSLRKKIKKYGLRNSTLSALMPSETSSQISNATNGIEPPRGFVSIKASKDGMLKQVVPDYKKLKEQYELLWNMPNNTGYLELVAIMQKFVDQSISTNTNYDPKRFENEKIPMKQLLYDLLIAYKLGIKTLYYQNTRDGAEDNYNFNQFETNKEDNCASGSCII</sequence>
<dbReference type="GO" id="GO:0009263">
    <property type="term" value="P:deoxyribonucleotide biosynthetic process"/>
    <property type="evidence" value="ECO:0007669"/>
    <property type="project" value="UniProtKB-KW"/>
</dbReference>
<evidence type="ECO:0000256" key="8">
    <source>
        <dbReference type="ARBA" id="ARBA00023157"/>
    </source>
</evidence>
<proteinExistence type="inferred from homology"/>
<evidence type="ECO:0000256" key="6">
    <source>
        <dbReference type="ARBA" id="ARBA00023002"/>
    </source>
</evidence>
<keyword evidence="6 12" id="KW-0560">Oxidoreductase</keyword>
<keyword evidence="8" id="KW-1015">Disulfide bond</keyword>
<dbReference type="InterPro" id="IPR000788">
    <property type="entry name" value="RNR_lg_C"/>
</dbReference>
<evidence type="ECO:0000256" key="9">
    <source>
        <dbReference type="ARBA" id="ARBA00024942"/>
    </source>
</evidence>
<dbReference type="PANTHER" id="PTHR11573">
    <property type="entry name" value="RIBONUCLEOSIDE-DIPHOSPHATE REDUCTASE LARGE CHAIN"/>
    <property type="match status" value="1"/>
</dbReference>
<dbReference type="RefSeq" id="WP_348769526.1">
    <property type="nucleotide sequence ID" value="NZ_CP135018.1"/>
</dbReference>
<keyword evidence="7 12" id="KW-0215">Deoxyribonucleotide synthesis</keyword>
<dbReference type="InterPro" id="IPR013509">
    <property type="entry name" value="RNR_lsu_N"/>
</dbReference>
<comment type="function">
    <text evidence="9 12">Provides the precursors necessary for DNA synthesis. Catalyzes the biosynthesis of deoxyribonucleotides from the corresponding ribonucleotides.</text>
</comment>
<dbReference type="Pfam" id="PF03477">
    <property type="entry name" value="ATP-cone"/>
    <property type="match status" value="1"/>
</dbReference>
<dbReference type="PROSITE" id="PS51161">
    <property type="entry name" value="ATP_CONE"/>
    <property type="match status" value="1"/>
</dbReference>
<evidence type="ECO:0000256" key="11">
    <source>
        <dbReference type="PROSITE-ProRule" id="PRU00492"/>
    </source>
</evidence>
<dbReference type="NCBIfam" id="TIGR02506">
    <property type="entry name" value="NrdE_NrdA"/>
    <property type="match status" value="1"/>
</dbReference>
<evidence type="ECO:0000256" key="1">
    <source>
        <dbReference type="ARBA" id="ARBA00010406"/>
    </source>
</evidence>
<dbReference type="Pfam" id="PF00317">
    <property type="entry name" value="Ribonuc_red_lgN"/>
    <property type="match status" value="1"/>
</dbReference>
<dbReference type="SUPFAM" id="SSF48168">
    <property type="entry name" value="R1 subunit of ribonucleotide reductase, N-terminal domain"/>
    <property type="match status" value="1"/>
</dbReference>
<dbReference type="InterPro" id="IPR013346">
    <property type="entry name" value="NrdE_NrdA_C"/>
</dbReference>
<evidence type="ECO:0000259" key="13">
    <source>
        <dbReference type="PROSITE" id="PS51161"/>
    </source>
</evidence>
<dbReference type="EMBL" id="CP135018">
    <property type="protein sequence ID" value="XAJ81034.1"/>
    <property type="molecule type" value="Genomic_DNA"/>
</dbReference>
<name>A0AAU6W5Q7_9GAMM</name>
<protein>
    <recommendedName>
        <fullName evidence="12">Ribonucleoside-diphosphate reductase</fullName>
        <ecNumber evidence="12">1.17.4.1</ecNumber>
    </recommendedName>
</protein>
<reference evidence="14" key="1">
    <citation type="submission" date="2024-06" db="EMBL/GenBank/DDBJ databases">
        <title>Unveiling Genomic Reduction in Obligate Endosymbionts Buchnera of Aphids: Insights from Phylogenomic Comparative Analysis with Novel Genome Data and Co-obligate Endosymbionts.</title>
        <authorList>
            <person name="Lu C."/>
            <person name="Zou T."/>
            <person name="Liu Q."/>
            <person name="Huang X."/>
        </authorList>
    </citation>
    <scope>NUCLEOTIDE SEQUENCE</scope>
    <source>
        <strain evidence="14">Aphau13</strain>
    </source>
</reference>
<dbReference type="SUPFAM" id="SSF51998">
    <property type="entry name" value="PFL-like glycyl radical enzymes"/>
    <property type="match status" value="1"/>
</dbReference>
<dbReference type="PROSITE" id="PS00089">
    <property type="entry name" value="RIBORED_LARGE"/>
    <property type="match status" value="1"/>
</dbReference>